<dbReference type="Proteomes" id="UP001619887">
    <property type="component" value="Unassembled WGS sequence"/>
</dbReference>
<feature type="region of interest" description="Disordered" evidence="4">
    <location>
        <begin position="520"/>
        <end position="553"/>
    </location>
</feature>
<dbReference type="AlphaFoldDB" id="A0ABD2HKI4"/>
<dbReference type="PANTHER" id="PTHR21682">
    <property type="entry name" value="COILED-COIL DOMAIN-CONTAINING PROTEIN 149"/>
    <property type="match status" value="1"/>
</dbReference>
<gene>
    <name evidence="5" type="ORF">OYC64_016674</name>
</gene>
<comment type="similarity">
    <text evidence="1">Belongs to the CCDC149 family.</text>
</comment>
<protein>
    <submittedName>
        <fullName evidence="5">Uncharacterized protein</fullName>
    </submittedName>
</protein>
<dbReference type="PANTHER" id="PTHR21682:SF2">
    <property type="entry name" value="COILED-COIL DOMAIN-CONTAINING PROTEIN 149"/>
    <property type="match status" value="1"/>
</dbReference>
<reference evidence="5 6" key="2">
    <citation type="journal article" date="2024" name="G3 (Bethesda)">
        <title>The genome of the cryopelagic Antarctic bald notothen, Trematomus borchgrevinki.</title>
        <authorList>
            <person name="Rayamajhi N."/>
            <person name="Rivera-Colon A.G."/>
            <person name="Minhas B.F."/>
            <person name="Cheng C.C."/>
            <person name="Catchen J.M."/>
        </authorList>
    </citation>
    <scope>NUCLEOTIDE SEQUENCE [LARGE SCALE GENOMIC DNA]</scope>
    <source>
        <strain evidence="5">AGRC-2024</strain>
    </source>
</reference>
<organism evidence="5 6">
    <name type="scientific">Pagothenia borchgrevinki</name>
    <name type="common">Bald rockcod</name>
    <name type="synonym">Trematomus borchgrevinki</name>
    <dbReference type="NCBI Taxonomy" id="8213"/>
    <lineage>
        <taxon>Eukaryota</taxon>
        <taxon>Metazoa</taxon>
        <taxon>Chordata</taxon>
        <taxon>Craniata</taxon>
        <taxon>Vertebrata</taxon>
        <taxon>Euteleostomi</taxon>
        <taxon>Actinopterygii</taxon>
        <taxon>Neopterygii</taxon>
        <taxon>Teleostei</taxon>
        <taxon>Neoteleostei</taxon>
        <taxon>Acanthomorphata</taxon>
        <taxon>Eupercaria</taxon>
        <taxon>Perciformes</taxon>
        <taxon>Notothenioidei</taxon>
        <taxon>Nototheniidae</taxon>
        <taxon>Pagothenia</taxon>
    </lineage>
</organism>
<sequence>MDPSRRSESDWQGLVNEFLVCKRKLESKKEALLILSKELDTCQQERDQYQLMANQLRERHQGLKKKYRELIDGDPTLPPEKRNQVNLAQLLRDSREKSSELSEEVKELKQRLVEAQGDNKLLRMTITKQRLGDEEVGTRHFPAHEREDLVRQLERAGEQNEVLEHSVKSLTDELQDVRAERDVFQQKAHRLNAEINHILGNDEIRILDVDALCMENRYLHERFCQLQEEIHLLKSNLVKYKSALDCKKTSKICGKPNSSALTGVLSAKQVKELLLSEENGCSLPVTPQSISDLKSLATALLETIHEKNMVIQHQRQINKILGNRVAELEKKLKSLEMSGLWSLPGLTYNVSLGIYGRGKETIILNTQQAKTTESPGKEGDEVSEEIAVDQQSSTEISIQESEPPAVTGNGGEPLVETPSASSEETCQPAEGEPASPQTQTPDSEECPDIGQSQVTMDLTIQQSREEECVSVSSPTQHPSDLCHIQQTLENSDPTGESEEESEKCTENVETECILIQENINSTMSPADEEQEDVQSNQETELTEETDVCVSQEM</sequence>
<dbReference type="Pfam" id="PF09789">
    <property type="entry name" value="CC149"/>
    <property type="match status" value="1"/>
</dbReference>
<name>A0ABD2HKI4_PAGBO</name>
<evidence type="ECO:0000313" key="6">
    <source>
        <dbReference type="Proteomes" id="UP001619887"/>
    </source>
</evidence>
<keyword evidence="2 3" id="KW-0175">Coiled coil</keyword>
<proteinExistence type="inferred from homology"/>
<dbReference type="InterPro" id="IPR019179">
    <property type="entry name" value="CC149"/>
</dbReference>
<accession>A0ABD2HKI4</accession>
<dbReference type="EMBL" id="JBIYXZ010002068">
    <property type="protein sequence ID" value="KAL3066771.1"/>
    <property type="molecule type" value="Genomic_DNA"/>
</dbReference>
<feature type="compositionally biased region" description="Low complexity" evidence="4">
    <location>
        <begin position="390"/>
        <end position="402"/>
    </location>
</feature>
<feature type="compositionally biased region" description="Polar residues" evidence="4">
    <location>
        <begin position="470"/>
        <end position="490"/>
    </location>
</feature>
<keyword evidence="6" id="KW-1185">Reference proteome</keyword>
<evidence type="ECO:0000256" key="1">
    <source>
        <dbReference type="ARBA" id="ARBA00005872"/>
    </source>
</evidence>
<feature type="coiled-coil region" evidence="3">
    <location>
        <begin position="25"/>
        <end position="194"/>
    </location>
</feature>
<feature type="region of interest" description="Disordered" evidence="4">
    <location>
        <begin position="367"/>
        <end position="507"/>
    </location>
</feature>
<reference evidence="5 6" key="1">
    <citation type="journal article" date="2022" name="G3 (Bethesda)">
        <title>Evaluating Illumina-, Nanopore-, and PacBio-based genome assembly strategies with the bald notothen, Trematomus borchgrevinki.</title>
        <authorList>
            <person name="Rayamajhi N."/>
            <person name="Cheng C.C."/>
            <person name="Catchen J.M."/>
        </authorList>
    </citation>
    <scope>NUCLEOTIDE SEQUENCE [LARGE SCALE GENOMIC DNA]</scope>
    <source>
        <strain evidence="5">AGRC-2024</strain>
    </source>
</reference>
<evidence type="ECO:0000256" key="3">
    <source>
        <dbReference type="SAM" id="Coils"/>
    </source>
</evidence>
<comment type="caution">
    <text evidence="5">The sequence shown here is derived from an EMBL/GenBank/DDBJ whole genome shotgun (WGS) entry which is preliminary data.</text>
</comment>
<evidence type="ECO:0000313" key="5">
    <source>
        <dbReference type="EMBL" id="KAL3066771.1"/>
    </source>
</evidence>
<evidence type="ECO:0000256" key="2">
    <source>
        <dbReference type="ARBA" id="ARBA00023054"/>
    </source>
</evidence>
<feature type="compositionally biased region" description="Polar residues" evidence="4">
    <location>
        <begin position="450"/>
        <end position="462"/>
    </location>
</feature>
<evidence type="ECO:0000256" key="4">
    <source>
        <dbReference type="SAM" id="MobiDB-lite"/>
    </source>
</evidence>